<dbReference type="OrthoDB" id="7687351at2"/>
<evidence type="ECO:0000313" key="2">
    <source>
        <dbReference type="Proteomes" id="UP000199441"/>
    </source>
</evidence>
<dbReference type="AlphaFoldDB" id="A0A1H2SZP7"/>
<proteinExistence type="predicted"/>
<name>A0A1H2SZP7_9RHOB</name>
<dbReference type="Proteomes" id="UP000199441">
    <property type="component" value="Unassembled WGS sequence"/>
</dbReference>
<evidence type="ECO:0008006" key="3">
    <source>
        <dbReference type="Google" id="ProtNLM"/>
    </source>
</evidence>
<organism evidence="1 2">
    <name type="scientific">Litoreibacter albidus</name>
    <dbReference type="NCBI Taxonomy" id="670155"/>
    <lineage>
        <taxon>Bacteria</taxon>
        <taxon>Pseudomonadati</taxon>
        <taxon>Pseudomonadota</taxon>
        <taxon>Alphaproteobacteria</taxon>
        <taxon>Rhodobacterales</taxon>
        <taxon>Roseobacteraceae</taxon>
        <taxon>Litoreibacter</taxon>
    </lineage>
</organism>
<evidence type="ECO:0000313" key="1">
    <source>
        <dbReference type="EMBL" id="SDW37186.1"/>
    </source>
</evidence>
<dbReference type="InterPro" id="IPR027417">
    <property type="entry name" value="P-loop_NTPase"/>
</dbReference>
<protein>
    <recommendedName>
        <fullName evidence="3">Sulfotransferase family protein</fullName>
    </recommendedName>
</protein>
<dbReference type="STRING" id="670155.SAMN04488001_1012"/>
<sequence length="204" mass="23171">MMIFFHERLAFLAVPKTGTSALERALSPKASAVFRDPPGMKHTNARGFERKYRKLFERGNLAPLETMALMREPVDWLGSWYRYRQRPALNGHQNSTDGISFDDFVAAYLRADQPPYADVGSQARFLTDSGGDLLVNHVFSYGDFPAAVRFLEQRLNCEISLKPVNQSPKRDLVLSRELQQELHERHALDFEIFAALQDGPLSVS</sequence>
<dbReference type="RefSeq" id="WP_089945219.1">
    <property type="nucleotide sequence ID" value="NZ_FNOI01000001.1"/>
</dbReference>
<dbReference type="SUPFAM" id="SSF52540">
    <property type="entry name" value="P-loop containing nucleoside triphosphate hydrolases"/>
    <property type="match status" value="1"/>
</dbReference>
<dbReference type="EMBL" id="FNOI01000001">
    <property type="protein sequence ID" value="SDW37186.1"/>
    <property type="molecule type" value="Genomic_DNA"/>
</dbReference>
<accession>A0A1H2SZP7</accession>
<keyword evidence="2" id="KW-1185">Reference proteome</keyword>
<dbReference type="Gene3D" id="3.40.50.300">
    <property type="entry name" value="P-loop containing nucleotide triphosphate hydrolases"/>
    <property type="match status" value="1"/>
</dbReference>
<gene>
    <name evidence="1" type="ORF">SAMN04488001_1012</name>
</gene>
<reference evidence="2" key="1">
    <citation type="submission" date="2016-10" db="EMBL/GenBank/DDBJ databases">
        <authorList>
            <person name="Varghese N."/>
            <person name="Submissions S."/>
        </authorList>
    </citation>
    <scope>NUCLEOTIDE SEQUENCE [LARGE SCALE GENOMIC DNA]</scope>
    <source>
        <strain evidence="2">DSM 26922</strain>
    </source>
</reference>